<gene>
    <name evidence="4" type="primary">ybgC</name>
    <name evidence="4" type="ORF">NBG4_70018</name>
</gene>
<dbReference type="PANTHER" id="PTHR31793:SF37">
    <property type="entry name" value="ACYL-COA THIOESTER HYDROLASE YBGC"/>
    <property type="match status" value="1"/>
</dbReference>
<evidence type="ECO:0000313" key="4">
    <source>
        <dbReference type="EMBL" id="SPQ01755.1"/>
    </source>
</evidence>
<dbReference type="Pfam" id="PF03061">
    <property type="entry name" value="4HBT"/>
    <property type="match status" value="1"/>
</dbReference>
<dbReference type="GO" id="GO:0047617">
    <property type="term" value="F:fatty acyl-CoA hydrolase activity"/>
    <property type="evidence" value="ECO:0007669"/>
    <property type="project" value="TreeGrafter"/>
</dbReference>
<dbReference type="SUPFAM" id="SSF54637">
    <property type="entry name" value="Thioesterase/thiol ester dehydrase-isomerase"/>
    <property type="match status" value="1"/>
</dbReference>
<keyword evidence="2 4" id="KW-0378">Hydrolase</keyword>
<feature type="domain" description="Thioesterase" evidence="3">
    <location>
        <begin position="17"/>
        <end position="99"/>
    </location>
</feature>
<dbReference type="PIRSF" id="PIRSF003230">
    <property type="entry name" value="YbgC"/>
    <property type="match status" value="1"/>
</dbReference>
<protein>
    <submittedName>
        <fullName evidence="4">Acyl-CoA thioesterase</fullName>
        <ecNumber evidence="4">3.1.2.-</ecNumber>
    </submittedName>
</protein>
<dbReference type="InterPro" id="IPR006684">
    <property type="entry name" value="YbgC/YbaW"/>
</dbReference>
<evidence type="ECO:0000259" key="3">
    <source>
        <dbReference type="Pfam" id="PF03061"/>
    </source>
</evidence>
<dbReference type="CDD" id="cd00586">
    <property type="entry name" value="4HBT"/>
    <property type="match status" value="1"/>
</dbReference>
<proteinExistence type="inferred from homology"/>
<dbReference type="InterPro" id="IPR006683">
    <property type="entry name" value="Thioestr_dom"/>
</dbReference>
<evidence type="ECO:0000256" key="2">
    <source>
        <dbReference type="ARBA" id="ARBA00022801"/>
    </source>
</evidence>
<dbReference type="PANTHER" id="PTHR31793">
    <property type="entry name" value="4-HYDROXYBENZOYL-COA THIOESTERASE FAMILY MEMBER"/>
    <property type="match status" value="1"/>
</dbReference>
<sequence length="141" mass="16036">MKHLLKVKIYYEDTDCGGVVYYANYLKYFERARTELLESRGIFLKKLMDEGIFFVVADAYLKYLGPGRYGDIFSIETWIEKIGGASILFGHRVVRESGSSILVEGSVKIACVGRNSRPVRLRSDIIESLDDFVQAAPKMDH</sequence>
<evidence type="ECO:0000256" key="1">
    <source>
        <dbReference type="ARBA" id="ARBA00005953"/>
    </source>
</evidence>
<name>A0A2U3QK57_9BACT</name>
<comment type="similarity">
    <text evidence="1">Belongs to the 4-hydroxybenzoyl-CoA thioesterase family.</text>
</comment>
<dbReference type="Gene3D" id="3.10.129.10">
    <property type="entry name" value="Hotdog Thioesterase"/>
    <property type="match status" value="1"/>
</dbReference>
<accession>A0A2U3QK57</accession>
<dbReference type="InterPro" id="IPR050563">
    <property type="entry name" value="4-hydroxybenzoyl-CoA_TE"/>
</dbReference>
<dbReference type="InterPro" id="IPR029069">
    <property type="entry name" value="HotDog_dom_sf"/>
</dbReference>
<dbReference type="OrthoDB" id="9800856at2"/>
<organism evidence="4 5">
    <name type="scientific">Candidatus Sulfobium mesophilum</name>
    <dbReference type="NCBI Taxonomy" id="2016548"/>
    <lineage>
        <taxon>Bacteria</taxon>
        <taxon>Pseudomonadati</taxon>
        <taxon>Nitrospirota</taxon>
        <taxon>Nitrospiria</taxon>
        <taxon>Nitrospirales</taxon>
        <taxon>Nitrospiraceae</taxon>
        <taxon>Candidatus Sulfobium</taxon>
    </lineage>
</organism>
<reference evidence="5" key="1">
    <citation type="submission" date="2018-03" db="EMBL/GenBank/DDBJ databases">
        <authorList>
            <person name="Zecchin S."/>
        </authorList>
    </citation>
    <scope>NUCLEOTIDE SEQUENCE [LARGE SCALE GENOMIC DNA]</scope>
</reference>
<dbReference type="NCBIfam" id="TIGR00051">
    <property type="entry name" value="YbgC/FadM family acyl-CoA thioesterase"/>
    <property type="match status" value="1"/>
</dbReference>
<dbReference type="FunFam" id="3.10.129.10:FF:000004">
    <property type="entry name" value="Tol-pal system-associated acyl-CoA thioesterase"/>
    <property type="match status" value="1"/>
</dbReference>
<dbReference type="EMBL" id="OUUY01000119">
    <property type="protein sequence ID" value="SPQ01755.1"/>
    <property type="molecule type" value="Genomic_DNA"/>
</dbReference>
<dbReference type="Proteomes" id="UP000245125">
    <property type="component" value="Unassembled WGS sequence"/>
</dbReference>
<dbReference type="EC" id="3.1.2.-" evidence="4"/>
<evidence type="ECO:0000313" key="5">
    <source>
        <dbReference type="Proteomes" id="UP000245125"/>
    </source>
</evidence>
<dbReference type="AlphaFoldDB" id="A0A2U3QK57"/>
<keyword evidence="5" id="KW-1185">Reference proteome</keyword>